<dbReference type="Pfam" id="PF00565">
    <property type="entry name" value="SNase"/>
    <property type="match status" value="1"/>
</dbReference>
<keyword evidence="1" id="KW-0540">Nuclease</keyword>
<dbReference type="PATRIC" id="fig|795797.18.peg.2389"/>
<dbReference type="STRING" id="795797.HacjB3_11930"/>
<evidence type="ECO:0000313" key="7">
    <source>
        <dbReference type="EMBL" id="ELY37207.1"/>
    </source>
</evidence>
<dbReference type="eggNOG" id="arCOG06224">
    <property type="taxonomic scope" value="Archaea"/>
</dbReference>
<dbReference type="RefSeq" id="WP_008416609.1">
    <property type="nucleotide sequence ID" value="NC_014297.1"/>
</dbReference>
<dbReference type="EMBL" id="AOHV01000027">
    <property type="protein sequence ID" value="ELY37207.1"/>
    <property type="molecule type" value="Genomic_DNA"/>
</dbReference>
<evidence type="ECO:0000256" key="1">
    <source>
        <dbReference type="ARBA" id="ARBA00022722"/>
    </source>
</evidence>
<dbReference type="InterPro" id="IPR016071">
    <property type="entry name" value="Staphylococal_nuclease_OB-fold"/>
</dbReference>
<accession>D8J651</accession>
<dbReference type="PROSITE" id="PS51257">
    <property type="entry name" value="PROKAR_LIPOPROTEIN"/>
    <property type="match status" value="1"/>
</dbReference>
<keyword evidence="3" id="KW-0378">Hydrolase</keyword>
<sequence length="385" mass="39922">MSGRSRRLCGIALLCFLVALAGCAGVGTDDPGSGDGDPVESEGGDSPETDVESGEDGTSDDTTDSGGSTDSPDQSGDSEPSDSGESPPDTSGESEGSDGNDGDSTSDGNDSNGVDASAEEDDAGSDPSNEPTDSAGGSSDADAEDDSADSVSSEDGTADETDGSASARGPADGTEWTVTIDRVIDGDTMEVTFPNGETDTVRLLGVDTPETYGQSDPEEFEGIPDNTDGADWLADWGDRATAYATEELDGEEFRIAIDPEADRRGSYGRLLVYVYMDGESFNRALIDEGLARMYDSQFSERPEYENAEAEARSEGVGLWGFEGSTEEPPADDGGGTESPPTGDTGDLDCSDFDTQEEAQGVYDEDTSDPHRLDADNDGVVCETLP</sequence>
<evidence type="ECO:0000256" key="3">
    <source>
        <dbReference type="ARBA" id="ARBA00022801"/>
    </source>
</evidence>
<feature type="region of interest" description="Disordered" evidence="4">
    <location>
        <begin position="302"/>
        <end position="385"/>
    </location>
</feature>
<dbReference type="PANTHER" id="PTHR12302:SF3">
    <property type="entry name" value="SERINE_THREONINE-PROTEIN KINASE 31"/>
    <property type="match status" value="1"/>
</dbReference>
<dbReference type="InterPro" id="IPR002071">
    <property type="entry name" value="Thermonucl_AS"/>
</dbReference>
<reference evidence="6 8" key="1">
    <citation type="journal article" date="2010" name="J. Bacteriol.">
        <title>Complete genome sequence of Halalkalicoccus jeotgali B3(T), an extremely halophilic archaeon.</title>
        <authorList>
            <person name="Roh S.W."/>
            <person name="Nam Y.D."/>
            <person name="Nam S.H."/>
            <person name="Choi S.H."/>
            <person name="Park H.S."/>
            <person name="Bae J.W."/>
        </authorList>
    </citation>
    <scope>NUCLEOTIDE SEQUENCE [LARGE SCALE GENOMIC DNA]</scope>
    <source>
        <strain evidence="6">B3</strain>
        <strain evidence="8">DSM 18796 / CECT 7217 / JCM 14584 / KCTC 4019 / B3</strain>
    </source>
</reference>
<dbReference type="AlphaFoldDB" id="D8J651"/>
<feature type="domain" description="TNase-like" evidence="5">
    <location>
        <begin position="174"/>
        <end position="321"/>
    </location>
</feature>
<evidence type="ECO:0000256" key="4">
    <source>
        <dbReference type="SAM" id="MobiDB-lite"/>
    </source>
</evidence>
<keyword evidence="2" id="KW-0255">Endonuclease</keyword>
<reference evidence="7 9" key="2">
    <citation type="journal article" date="2014" name="PLoS Genet.">
        <title>Phylogenetically driven sequencing of extremely halophilic archaea reveals strategies for static and dynamic osmo-response.</title>
        <authorList>
            <person name="Becker E.A."/>
            <person name="Seitzer P.M."/>
            <person name="Tritt A."/>
            <person name="Larsen D."/>
            <person name="Krusor M."/>
            <person name="Yao A.I."/>
            <person name="Wu D."/>
            <person name="Madern D."/>
            <person name="Eisen J.A."/>
            <person name="Darling A.E."/>
            <person name="Facciotti M.T."/>
        </authorList>
    </citation>
    <scope>NUCLEOTIDE SEQUENCE [LARGE SCALE GENOMIC DNA]</scope>
    <source>
        <strain evidence="7">B3</strain>
        <strain evidence="9">DSM 18796 / CECT 7217 / JCM 14584 / KCTC 4019 / B3</strain>
    </source>
</reference>
<dbReference type="Pfam" id="PF05901">
    <property type="entry name" value="Excalibur"/>
    <property type="match status" value="1"/>
</dbReference>
<dbReference type="GO" id="GO:0003676">
    <property type="term" value="F:nucleic acid binding"/>
    <property type="evidence" value="ECO:0007669"/>
    <property type="project" value="InterPro"/>
</dbReference>
<dbReference type="OrthoDB" id="3327at2157"/>
<feature type="compositionally biased region" description="Low complexity" evidence="4">
    <location>
        <begin position="64"/>
        <end position="94"/>
    </location>
</feature>
<dbReference type="HOGENOM" id="CLU_716894_0_0_2"/>
<dbReference type="InterPro" id="IPR035437">
    <property type="entry name" value="SNase_OB-fold_sf"/>
</dbReference>
<dbReference type="PROSITE" id="PS01123">
    <property type="entry name" value="TNASE_1"/>
    <property type="match status" value="1"/>
</dbReference>
<dbReference type="GO" id="GO:0004519">
    <property type="term" value="F:endonuclease activity"/>
    <property type="evidence" value="ECO:0007669"/>
    <property type="project" value="UniProtKB-KW"/>
</dbReference>
<evidence type="ECO:0000259" key="5">
    <source>
        <dbReference type="PROSITE" id="PS50830"/>
    </source>
</evidence>
<evidence type="ECO:0000313" key="8">
    <source>
        <dbReference type="Proteomes" id="UP000000390"/>
    </source>
</evidence>
<dbReference type="KEGG" id="hje:HacjB3_11930"/>
<dbReference type="Proteomes" id="UP000011645">
    <property type="component" value="Unassembled WGS sequence"/>
</dbReference>
<dbReference type="SMART" id="SM00318">
    <property type="entry name" value="SNc"/>
    <property type="match status" value="1"/>
</dbReference>
<dbReference type="GO" id="GO:0016787">
    <property type="term" value="F:hydrolase activity"/>
    <property type="evidence" value="ECO:0007669"/>
    <property type="project" value="UniProtKB-KW"/>
</dbReference>
<feature type="compositionally biased region" description="Basic and acidic residues" evidence="4">
    <location>
        <begin position="302"/>
        <end position="313"/>
    </location>
</feature>
<feature type="compositionally biased region" description="Acidic residues" evidence="4">
    <location>
        <begin position="37"/>
        <end position="63"/>
    </location>
</feature>
<gene>
    <name evidence="6" type="ordered locus">HacjB3_11930</name>
    <name evidence="7" type="ORF">C497_10698</name>
</gene>
<feature type="compositionally biased region" description="Acidic residues" evidence="4">
    <location>
        <begin position="345"/>
        <end position="366"/>
    </location>
</feature>
<dbReference type="Proteomes" id="UP000000390">
    <property type="component" value="Chromosome"/>
</dbReference>
<protein>
    <submittedName>
        <fullName evidence="6 7">Nuclease</fullName>
    </submittedName>
</protein>
<dbReference type="PROSITE" id="PS50830">
    <property type="entry name" value="TNASE_3"/>
    <property type="match status" value="1"/>
</dbReference>
<organism evidence="6 8">
    <name type="scientific">Halalkalicoccus jeotgali (strain DSM 18796 / CECT 7217 / JCM 14584 / KCTC 4019 / B3)</name>
    <dbReference type="NCBI Taxonomy" id="795797"/>
    <lineage>
        <taxon>Archaea</taxon>
        <taxon>Methanobacteriati</taxon>
        <taxon>Methanobacteriota</taxon>
        <taxon>Stenosarchaea group</taxon>
        <taxon>Halobacteria</taxon>
        <taxon>Halobacteriales</taxon>
        <taxon>Halococcaceae</taxon>
        <taxon>Halalkalicoccus</taxon>
    </lineage>
</organism>
<evidence type="ECO:0000256" key="2">
    <source>
        <dbReference type="ARBA" id="ARBA00022759"/>
    </source>
</evidence>
<name>D8J651_HALJB</name>
<dbReference type="PANTHER" id="PTHR12302">
    <property type="entry name" value="EBNA2 BINDING PROTEIN P100"/>
    <property type="match status" value="1"/>
</dbReference>
<dbReference type="Gene3D" id="2.40.50.90">
    <property type="match status" value="1"/>
</dbReference>
<evidence type="ECO:0000313" key="6">
    <source>
        <dbReference type="EMBL" id="ADJ15769.1"/>
    </source>
</evidence>
<evidence type="ECO:0000313" key="9">
    <source>
        <dbReference type="Proteomes" id="UP000011645"/>
    </source>
</evidence>
<proteinExistence type="predicted"/>
<dbReference type="SUPFAM" id="SSF50199">
    <property type="entry name" value="Staphylococcal nuclease"/>
    <property type="match status" value="1"/>
</dbReference>
<feature type="region of interest" description="Disordered" evidence="4">
    <location>
        <begin position="207"/>
        <end position="228"/>
    </location>
</feature>
<dbReference type="eggNOG" id="arCOG03192">
    <property type="taxonomic scope" value="Archaea"/>
</dbReference>
<feature type="region of interest" description="Disordered" evidence="4">
    <location>
        <begin position="24"/>
        <end position="177"/>
    </location>
</feature>
<dbReference type="GeneID" id="9420200"/>
<keyword evidence="9" id="KW-1185">Reference proteome</keyword>
<dbReference type="EMBL" id="CP002062">
    <property type="protein sequence ID" value="ADJ15769.1"/>
    <property type="molecule type" value="Genomic_DNA"/>
</dbReference>
<dbReference type="InterPro" id="IPR008613">
    <property type="entry name" value="Excalibur_Ca-bd_domain"/>
</dbReference>
<feature type="compositionally biased region" description="Low complexity" evidence="4">
    <location>
        <begin position="102"/>
        <end position="116"/>
    </location>
</feature>